<dbReference type="RefSeq" id="WP_189131501.1">
    <property type="nucleotide sequence ID" value="NZ_BMMS01000008.1"/>
</dbReference>
<dbReference type="InterPro" id="IPR011396">
    <property type="entry name" value="PT_DNA_restrict"/>
</dbReference>
<evidence type="ECO:0000313" key="3">
    <source>
        <dbReference type="EMBL" id="GGO86681.1"/>
    </source>
</evidence>
<gene>
    <name evidence="3" type="ORF">GCM10012280_23380</name>
</gene>
<keyword evidence="3" id="KW-0378">Hydrolase</keyword>
<dbReference type="Pfam" id="PF26340">
    <property type="entry name" value="DNA-SBD_ScoMcrA"/>
    <property type="match status" value="1"/>
</dbReference>
<dbReference type="InterPro" id="IPR058813">
    <property type="entry name" value="DNA-SBD_ScoMcrA"/>
</dbReference>
<organism evidence="3 4">
    <name type="scientific">Wenjunlia tyrosinilytica</name>
    <dbReference type="NCBI Taxonomy" id="1544741"/>
    <lineage>
        <taxon>Bacteria</taxon>
        <taxon>Bacillati</taxon>
        <taxon>Actinomycetota</taxon>
        <taxon>Actinomycetes</taxon>
        <taxon>Kitasatosporales</taxon>
        <taxon>Streptomycetaceae</taxon>
        <taxon>Wenjunlia</taxon>
    </lineage>
</organism>
<dbReference type="GO" id="GO:0004519">
    <property type="term" value="F:endonuclease activity"/>
    <property type="evidence" value="ECO:0007669"/>
    <property type="project" value="UniProtKB-KW"/>
</dbReference>
<accession>A0A918DXJ3</accession>
<dbReference type="PIRSF" id="PIRSF030850">
    <property type="entry name" value="UCP030850"/>
    <property type="match status" value="1"/>
</dbReference>
<protein>
    <submittedName>
        <fullName evidence="3">HNH endonuclease</fullName>
    </submittedName>
</protein>
<evidence type="ECO:0000313" key="4">
    <source>
        <dbReference type="Proteomes" id="UP000641932"/>
    </source>
</evidence>
<dbReference type="Proteomes" id="UP000641932">
    <property type="component" value="Unassembled WGS sequence"/>
</dbReference>
<name>A0A918DXJ3_9ACTN</name>
<proteinExistence type="predicted"/>
<sequence length="314" mass="34223">MTRDELLSALAGLRRAQVGVRRAPHKPLLLLWLLGRFAESGTTAVTYEAAEDPVSRLINDFGTPLSDPARARQRAAMPFVHLERTLWDPRDRDGNAIARNAPDRGSWLRANGAVGRLRPEVERLLAEPETLASAARLLLDQHFTPALEAPICDAADLDLPALELSSVELSAQELSALPRQRRPRRASFAEEVLHAYAFACAMCGYDGALGRHPVGLEAAHVQWHSQNGPDEPANALALCSLHHALFDFGVLGLTEDLRIKVSAVYVARSAAGRAVDALDGQPLATPRPGRPTTARSFVAWHDRQVFKRARATAS</sequence>
<dbReference type="AlphaFoldDB" id="A0A918DXJ3"/>
<reference evidence="3" key="1">
    <citation type="journal article" date="2014" name="Int. J. Syst. Evol. Microbiol.">
        <title>Complete genome sequence of Corynebacterium casei LMG S-19264T (=DSM 44701T), isolated from a smear-ripened cheese.</title>
        <authorList>
            <consortium name="US DOE Joint Genome Institute (JGI-PGF)"/>
            <person name="Walter F."/>
            <person name="Albersmeier A."/>
            <person name="Kalinowski J."/>
            <person name="Ruckert C."/>
        </authorList>
    </citation>
    <scope>NUCLEOTIDE SEQUENCE</scope>
    <source>
        <strain evidence="3">CGMCC 4.7201</strain>
    </source>
</reference>
<evidence type="ECO:0000259" key="1">
    <source>
        <dbReference type="Pfam" id="PF13391"/>
    </source>
</evidence>
<comment type="caution">
    <text evidence="3">The sequence shown here is derived from an EMBL/GenBank/DDBJ whole genome shotgun (WGS) entry which is preliminary data.</text>
</comment>
<keyword evidence="3" id="KW-0255">Endonuclease</keyword>
<keyword evidence="3" id="KW-0540">Nuclease</keyword>
<feature type="domain" description="HNH nuclease" evidence="1">
    <location>
        <begin position="200"/>
        <end position="252"/>
    </location>
</feature>
<reference evidence="3" key="2">
    <citation type="submission" date="2020-09" db="EMBL/GenBank/DDBJ databases">
        <authorList>
            <person name="Sun Q."/>
            <person name="Zhou Y."/>
        </authorList>
    </citation>
    <scope>NUCLEOTIDE SEQUENCE</scope>
    <source>
        <strain evidence="3">CGMCC 4.7201</strain>
    </source>
</reference>
<feature type="domain" description="ScoMcrA-like DNA sulfur-binding" evidence="2">
    <location>
        <begin position="4"/>
        <end position="154"/>
    </location>
</feature>
<dbReference type="InterPro" id="IPR003615">
    <property type="entry name" value="HNH_nuc"/>
</dbReference>
<keyword evidence="4" id="KW-1185">Reference proteome</keyword>
<dbReference type="EMBL" id="BMMS01000008">
    <property type="protein sequence ID" value="GGO86681.1"/>
    <property type="molecule type" value="Genomic_DNA"/>
</dbReference>
<dbReference type="Pfam" id="PF13391">
    <property type="entry name" value="HNH_2"/>
    <property type="match status" value="1"/>
</dbReference>
<evidence type="ECO:0000259" key="2">
    <source>
        <dbReference type="Pfam" id="PF26340"/>
    </source>
</evidence>
<dbReference type="NCBIfam" id="NF045808">
    <property type="entry name" value="PT-DNA_restrict"/>
    <property type="match status" value="1"/>
</dbReference>